<keyword evidence="4" id="KW-0677">Repeat</keyword>
<name>A0A7M7J983_VARDE</name>
<dbReference type="SUPFAM" id="SSF57196">
    <property type="entry name" value="EGF/Laminin"/>
    <property type="match status" value="3"/>
</dbReference>
<feature type="signal peptide" evidence="10">
    <location>
        <begin position="1"/>
        <end position="22"/>
    </location>
</feature>
<dbReference type="GO" id="GO:0008347">
    <property type="term" value="P:glial cell migration"/>
    <property type="evidence" value="ECO:0007669"/>
    <property type="project" value="UniProtKB-ARBA"/>
</dbReference>
<feature type="disulfide bond" evidence="8">
    <location>
        <begin position="593"/>
        <end position="602"/>
    </location>
</feature>
<dbReference type="Proteomes" id="UP000594260">
    <property type="component" value="Unplaced"/>
</dbReference>
<dbReference type="OMA" id="XCDCHPV"/>
<evidence type="ECO:0000256" key="10">
    <source>
        <dbReference type="SAM" id="SignalP"/>
    </source>
</evidence>
<dbReference type="FunFam" id="2.10.25.10:FF:000048">
    <property type="entry name" value="Netrin 3"/>
    <property type="match status" value="1"/>
</dbReference>
<dbReference type="PROSITE" id="PS50189">
    <property type="entry name" value="NTR"/>
    <property type="match status" value="1"/>
</dbReference>
<evidence type="ECO:0000256" key="1">
    <source>
        <dbReference type="ARBA" id="ARBA00004613"/>
    </source>
</evidence>
<keyword evidence="3 10" id="KW-0732">Signal</keyword>
<dbReference type="Pfam" id="PF00053">
    <property type="entry name" value="EGF_laminin"/>
    <property type="match status" value="2"/>
</dbReference>
<evidence type="ECO:0008006" key="16">
    <source>
        <dbReference type="Google" id="ProtNLM"/>
    </source>
</evidence>
<comment type="subcellular location">
    <subcellularLocation>
        <location evidence="1">Secreted</location>
    </subcellularLocation>
</comment>
<dbReference type="Gene3D" id="2.170.300.10">
    <property type="entry name" value="Tie2 ligand-binding domain superfamily"/>
    <property type="match status" value="1"/>
</dbReference>
<dbReference type="Pfam" id="PF00055">
    <property type="entry name" value="Laminin_N"/>
    <property type="match status" value="1"/>
</dbReference>
<proteinExistence type="predicted"/>
<keyword evidence="7 8" id="KW-0424">Laminin EGF-like domain</keyword>
<dbReference type="GO" id="GO:0044295">
    <property type="term" value="C:axonal growth cone"/>
    <property type="evidence" value="ECO:0007669"/>
    <property type="project" value="UniProtKB-ARBA"/>
</dbReference>
<feature type="disulfide bond" evidence="8">
    <location>
        <begin position="572"/>
        <end position="584"/>
    </location>
</feature>
<keyword evidence="2" id="KW-0964">Secreted</keyword>
<evidence type="ECO:0000256" key="9">
    <source>
        <dbReference type="SAM" id="MobiDB-lite"/>
    </source>
</evidence>
<dbReference type="KEGG" id="vde:111245074"/>
<keyword evidence="5 8" id="KW-1015">Disulfide bond</keyword>
<dbReference type="InterPro" id="IPR008993">
    <property type="entry name" value="TIMP-like_OB-fold"/>
</dbReference>
<feature type="region of interest" description="Disordered" evidence="9">
    <location>
        <begin position="324"/>
        <end position="385"/>
    </location>
</feature>
<dbReference type="Gene3D" id="2.10.25.10">
    <property type="entry name" value="Laminin"/>
    <property type="match status" value="1"/>
</dbReference>
<dbReference type="FunFam" id="2.10.25.10:FF:000081">
    <property type="entry name" value="Netrin 1"/>
    <property type="match status" value="1"/>
</dbReference>
<dbReference type="AlphaFoldDB" id="A0A7M7J983"/>
<dbReference type="GO" id="GO:0009888">
    <property type="term" value="P:tissue development"/>
    <property type="evidence" value="ECO:0007669"/>
    <property type="project" value="TreeGrafter"/>
</dbReference>
<evidence type="ECO:0000256" key="4">
    <source>
        <dbReference type="ARBA" id="ARBA00022737"/>
    </source>
</evidence>
<organism evidence="14 15">
    <name type="scientific">Varroa destructor</name>
    <name type="common">Honeybee mite</name>
    <dbReference type="NCBI Taxonomy" id="109461"/>
    <lineage>
        <taxon>Eukaryota</taxon>
        <taxon>Metazoa</taxon>
        <taxon>Ecdysozoa</taxon>
        <taxon>Arthropoda</taxon>
        <taxon>Chelicerata</taxon>
        <taxon>Arachnida</taxon>
        <taxon>Acari</taxon>
        <taxon>Parasitiformes</taxon>
        <taxon>Mesostigmata</taxon>
        <taxon>Gamasina</taxon>
        <taxon>Dermanyssoidea</taxon>
        <taxon>Varroidae</taxon>
        <taxon>Varroa</taxon>
    </lineage>
</organism>
<dbReference type="InterPro" id="IPR050440">
    <property type="entry name" value="Laminin/Netrin_ECM"/>
</dbReference>
<dbReference type="GO" id="GO:0005604">
    <property type="term" value="C:basement membrane"/>
    <property type="evidence" value="ECO:0007669"/>
    <property type="project" value="TreeGrafter"/>
</dbReference>
<feature type="compositionally biased region" description="Acidic residues" evidence="9">
    <location>
        <begin position="636"/>
        <end position="652"/>
    </location>
</feature>
<evidence type="ECO:0000259" key="11">
    <source>
        <dbReference type="PROSITE" id="PS50027"/>
    </source>
</evidence>
<dbReference type="Gene3D" id="2.60.120.260">
    <property type="entry name" value="Galactose-binding domain-like"/>
    <property type="match status" value="1"/>
</dbReference>
<feature type="compositionally biased region" description="Low complexity" evidence="9">
    <location>
        <begin position="340"/>
        <end position="362"/>
    </location>
</feature>
<feature type="disulfide bond" evidence="8">
    <location>
        <begin position="605"/>
        <end position="619"/>
    </location>
</feature>
<dbReference type="PROSITE" id="PS50027">
    <property type="entry name" value="EGF_LAM_2"/>
    <property type="match status" value="1"/>
</dbReference>
<dbReference type="PANTHER" id="PTHR10574:SF365">
    <property type="entry name" value="NETRIN-A-RELATED"/>
    <property type="match status" value="1"/>
</dbReference>
<dbReference type="PANTHER" id="PTHR10574">
    <property type="entry name" value="NETRIN/LAMININ-RELATED"/>
    <property type="match status" value="1"/>
</dbReference>
<dbReference type="CDD" id="cd00055">
    <property type="entry name" value="EGF_Lam"/>
    <property type="match status" value="3"/>
</dbReference>
<feature type="chain" id="PRO_5029467126" description="Netrin" evidence="10">
    <location>
        <begin position="23"/>
        <end position="780"/>
    </location>
</feature>
<dbReference type="Pfam" id="PF24973">
    <property type="entry name" value="EGF_LMN_ATRN"/>
    <property type="match status" value="1"/>
</dbReference>
<dbReference type="EnsemblMetazoa" id="XM_022792881">
    <property type="protein sequence ID" value="XP_022648616"/>
    <property type="gene ID" value="LOC111245074"/>
</dbReference>
<accession>A0A7M7J983</accession>
<feature type="domain" description="Laminin N-terminal" evidence="13">
    <location>
        <begin position="91"/>
        <end position="421"/>
    </location>
</feature>
<dbReference type="GO" id="GO:0009887">
    <property type="term" value="P:animal organ morphogenesis"/>
    <property type="evidence" value="ECO:0007669"/>
    <property type="project" value="TreeGrafter"/>
</dbReference>
<reference evidence="14" key="1">
    <citation type="submission" date="2021-01" db="UniProtKB">
        <authorList>
            <consortium name="EnsemblMetazoa"/>
        </authorList>
    </citation>
    <scope>IDENTIFICATION</scope>
</reference>
<dbReference type="GO" id="GO:0070983">
    <property type="term" value="P:dendrite guidance"/>
    <property type="evidence" value="ECO:0007669"/>
    <property type="project" value="UniProtKB-ARBA"/>
</dbReference>
<dbReference type="InterPro" id="IPR056863">
    <property type="entry name" value="LMN_ATRN_NET-like_EGF"/>
</dbReference>
<evidence type="ECO:0000313" key="14">
    <source>
        <dbReference type="EnsemblMetazoa" id="XP_022648616"/>
    </source>
</evidence>
<evidence type="ECO:0000256" key="5">
    <source>
        <dbReference type="ARBA" id="ARBA00023157"/>
    </source>
</evidence>
<dbReference type="SMART" id="SM00643">
    <property type="entry name" value="C345C"/>
    <property type="match status" value="1"/>
</dbReference>
<dbReference type="GO" id="GO:0005576">
    <property type="term" value="C:extracellular region"/>
    <property type="evidence" value="ECO:0007669"/>
    <property type="project" value="UniProtKB-SubCell"/>
</dbReference>
<evidence type="ECO:0000256" key="8">
    <source>
        <dbReference type="PROSITE-ProRule" id="PRU00460"/>
    </source>
</evidence>
<dbReference type="GO" id="GO:2000289">
    <property type="term" value="P:regulation of photoreceptor cell axon guidance"/>
    <property type="evidence" value="ECO:0007669"/>
    <property type="project" value="UniProtKB-ARBA"/>
</dbReference>
<dbReference type="FunCoup" id="A0A7M7J983">
    <property type="interactions" value="86"/>
</dbReference>
<dbReference type="SUPFAM" id="SSF50242">
    <property type="entry name" value="TIMP-like"/>
    <property type="match status" value="1"/>
</dbReference>
<dbReference type="InterPro" id="IPR002049">
    <property type="entry name" value="LE_dom"/>
</dbReference>
<dbReference type="InterPro" id="IPR018933">
    <property type="entry name" value="Netrin_module_non-TIMP"/>
</dbReference>
<dbReference type="Gene3D" id="2.40.50.120">
    <property type="match status" value="1"/>
</dbReference>
<feature type="domain" description="Laminin EGF-like" evidence="11">
    <location>
        <begin position="572"/>
        <end position="621"/>
    </location>
</feature>
<feature type="domain" description="NTR" evidence="12">
    <location>
        <begin position="656"/>
        <end position="777"/>
    </location>
</feature>
<dbReference type="GO" id="GO:0008045">
    <property type="term" value="P:motor neuron axon guidance"/>
    <property type="evidence" value="ECO:0007669"/>
    <property type="project" value="TreeGrafter"/>
</dbReference>
<evidence type="ECO:0000259" key="13">
    <source>
        <dbReference type="PROSITE" id="PS51117"/>
    </source>
</evidence>
<evidence type="ECO:0000259" key="12">
    <source>
        <dbReference type="PROSITE" id="PS50189"/>
    </source>
</evidence>
<dbReference type="OrthoDB" id="5984158at2759"/>
<dbReference type="Pfam" id="PF01759">
    <property type="entry name" value="NTR"/>
    <property type="match status" value="1"/>
</dbReference>
<dbReference type="GeneID" id="111245074"/>
<evidence type="ECO:0000256" key="7">
    <source>
        <dbReference type="ARBA" id="ARBA00023292"/>
    </source>
</evidence>
<keyword evidence="15" id="KW-1185">Reference proteome</keyword>
<dbReference type="SMART" id="SM00136">
    <property type="entry name" value="LamNT"/>
    <property type="match status" value="1"/>
</dbReference>
<evidence type="ECO:0000256" key="6">
    <source>
        <dbReference type="ARBA" id="ARBA00023180"/>
    </source>
</evidence>
<feature type="region of interest" description="Disordered" evidence="9">
    <location>
        <begin position="629"/>
        <end position="652"/>
    </location>
</feature>
<evidence type="ECO:0000313" key="15">
    <source>
        <dbReference type="Proteomes" id="UP000594260"/>
    </source>
</evidence>
<evidence type="ECO:0000256" key="2">
    <source>
        <dbReference type="ARBA" id="ARBA00022525"/>
    </source>
</evidence>
<dbReference type="InParanoid" id="A0A7M7J983"/>
<dbReference type="InterPro" id="IPR008211">
    <property type="entry name" value="Laminin_N"/>
</dbReference>
<evidence type="ECO:0000256" key="3">
    <source>
        <dbReference type="ARBA" id="ARBA00022729"/>
    </source>
</evidence>
<feature type="disulfide bond" evidence="8">
    <location>
        <begin position="574"/>
        <end position="591"/>
    </location>
</feature>
<dbReference type="PROSITE" id="PS51117">
    <property type="entry name" value="LAMININ_NTER"/>
    <property type="match status" value="1"/>
</dbReference>
<keyword evidence="6" id="KW-0325">Glycoprotein</keyword>
<dbReference type="PROSITE" id="PS01248">
    <property type="entry name" value="EGF_LAM_1"/>
    <property type="match status" value="2"/>
</dbReference>
<dbReference type="SMART" id="SM00180">
    <property type="entry name" value="EGF_Lam"/>
    <property type="match status" value="3"/>
</dbReference>
<dbReference type="RefSeq" id="XP_022648616.1">
    <property type="nucleotide sequence ID" value="XM_022792881.1"/>
</dbReference>
<protein>
    <recommendedName>
        <fullName evidence="16">Netrin</fullName>
    </recommendedName>
</protein>
<sequence length="780" mass="86629">MKLLATVAILLGVALLTEVGLASIVRSADQRHRQKRSLKNFDDTEELFTIPLTYRSKQARRASDSSEHQSWASLFQSDQAPMDPCQDERGNPRRCIPDFENAAFGRNVTASSTCGSPAARLCQVTPSGPGVTGSSSGIPGVDEELVRTCQECDSSTAATSHPASLLTDVNNPSKPTCWMSEPFNVNSQQERNVSLKLSLGKKFELTYVSLQFCGSGKPDSLAIYKSSDYGVTWQPFQFYSTNCQLIYGRASRSQRHILPEREHEPLCSDPNADTNAQSNTRIAFSTLEGRPSAYEFDQSPLLQDWVTATDIRVDFRRLLDPRQQILPDPPRKKKRRTAVSSSVSTSSVLSSSSSLTGSGTITSDDDRDNELLTDNNNNPASLPEWSNESLSLNAAASPQEALKQQNSYYFYSLAELAIGGRCKCNGHASRCVKRGTSSTSGTSSAVAYTKKDSNGFSIGKNNKNDADRELECECRHNTAGRDCEKCAPFYFDRPWARATASDAKECRPCQCYGHSRVCRFNMELYKLSGFRSGGVCVKCRHNTAGRHCHNCREGYYRDSNLPATHRRACKACECHPVGSLGRTCNMTSGQCPCKDGVTGLTCNRCQRGYQQSRSPIAPCVRIPQFEEPPTIVADGPADDDYDDDDIDDSEEDEDECPRCLQELTFSTFCKRDFAIRATIQSRETFGNWARFSIEVNKVFKGGPHKVRRGAQHLWIPSADLKCRCPHIKTKSTYVILGTMQMHGGRLSPTADPDGFVKETEELLEKTVRKMARRRRRCNSF</sequence>
<dbReference type="InterPro" id="IPR001134">
    <property type="entry name" value="Netrin_domain"/>
</dbReference>